<dbReference type="GO" id="GO:0006222">
    <property type="term" value="P:UMP biosynthetic process"/>
    <property type="evidence" value="ECO:0007669"/>
    <property type="project" value="TreeGrafter"/>
</dbReference>
<feature type="domain" description="Phosphoribosyltransferase" evidence="5">
    <location>
        <begin position="86"/>
        <end position="199"/>
    </location>
</feature>
<sequence length="203" mass="22076">MKNIDDMIEKAEELQSKGLVTGQIADELNVSRETITWLLTRAKKDSKSPAPKDISVDWSMVGKNSCRLRYISNALADMTMESACETDSEIDTIVGIGLSGVPLASHIADDLDKELAIFHGTTKQNEDKRVPGTVSRNFGEVTGKNCVVVDDVITSGATITEVINQLRDFGANPVVVTVIIDKKGSEKISDVPVKSMVRIVRVD</sequence>
<reference evidence="6 7" key="1">
    <citation type="submission" date="2010-06" db="EMBL/GenBank/DDBJ databases">
        <title>Complete sequence chromosome of Methanohalobium evestigatum Z-7303.</title>
        <authorList>
            <consortium name="US DOE Joint Genome Institute"/>
            <person name="Lucas S."/>
            <person name="Copeland A."/>
            <person name="Lapidus A."/>
            <person name="Cheng J.-F."/>
            <person name="Bruce D."/>
            <person name="Goodwin L."/>
            <person name="Pitluck S."/>
            <person name="Saunders E."/>
            <person name="Detter J.C."/>
            <person name="Han C."/>
            <person name="Tapia R."/>
            <person name="Land M."/>
            <person name="Hauser L."/>
            <person name="Kyrpides N."/>
            <person name="Mikhailova N."/>
            <person name="Sieprawska-Lupa M."/>
            <person name="Whitman W.B."/>
            <person name="Anderson I."/>
            <person name="Woyke T."/>
        </authorList>
    </citation>
    <scope>NUCLEOTIDE SEQUENCE [LARGE SCALE GENOMIC DNA]</scope>
    <source>
        <strain evidence="7">ATCC BAA-1072 / DSM 3721 / NBRC 107634 / OCM 161 / Z-7303</strain>
    </source>
</reference>
<dbReference type="GO" id="GO:0010468">
    <property type="term" value="P:regulation of gene expression"/>
    <property type="evidence" value="ECO:0007669"/>
    <property type="project" value="UniProtKB-UniRule"/>
</dbReference>
<dbReference type="SUPFAM" id="SSF53271">
    <property type="entry name" value="PRTase-like"/>
    <property type="match status" value="1"/>
</dbReference>
<comment type="similarity">
    <text evidence="4">Belongs to the purine/pyrimidine phosphoribosyltransferase family. GfcR subfamily.</text>
</comment>
<comment type="domain">
    <text evidence="4">Contains an N-terminal DNA-binding winged helix-turn-helix domain and a C-terminal regulatory domain (or effector binding domain) resembling phosphoribosyltransferase (PRT) domain.</text>
</comment>
<evidence type="ECO:0000313" key="6">
    <source>
        <dbReference type="EMBL" id="ADI72991.1"/>
    </source>
</evidence>
<dbReference type="GO" id="GO:0004588">
    <property type="term" value="F:orotate phosphoribosyltransferase activity"/>
    <property type="evidence" value="ECO:0007669"/>
    <property type="project" value="TreeGrafter"/>
</dbReference>
<dbReference type="Gene3D" id="3.40.50.2020">
    <property type="match status" value="1"/>
</dbReference>
<proteinExistence type="inferred from homology"/>
<evidence type="ECO:0000259" key="5">
    <source>
        <dbReference type="Pfam" id="PF00156"/>
    </source>
</evidence>
<dbReference type="InterPro" id="IPR000836">
    <property type="entry name" value="PRTase_dom"/>
</dbReference>
<evidence type="ECO:0000256" key="4">
    <source>
        <dbReference type="HAMAP-Rule" id="MF_01214"/>
    </source>
</evidence>
<dbReference type="HAMAP" id="MF_01214">
    <property type="entry name" value="GfcR"/>
    <property type="match status" value="1"/>
</dbReference>
<dbReference type="Pfam" id="PF00156">
    <property type="entry name" value="Pribosyltran"/>
    <property type="match status" value="1"/>
</dbReference>
<keyword evidence="3 4" id="KW-0804">Transcription</keyword>
<dbReference type="GeneID" id="9345670"/>
<dbReference type="InterPro" id="IPR029057">
    <property type="entry name" value="PRTase-like"/>
</dbReference>
<keyword evidence="7" id="KW-1185">Reference proteome</keyword>
<organism evidence="6 7">
    <name type="scientific">Methanohalobium evestigatum (strain ATCC BAA-1072 / DSM 3721 / NBRC 107634 / OCM 161 / Z-7303)</name>
    <dbReference type="NCBI Taxonomy" id="644295"/>
    <lineage>
        <taxon>Archaea</taxon>
        <taxon>Methanobacteriati</taxon>
        <taxon>Methanobacteriota</taxon>
        <taxon>Stenosarchaea group</taxon>
        <taxon>Methanomicrobia</taxon>
        <taxon>Methanosarcinales</taxon>
        <taxon>Methanosarcinaceae</taxon>
        <taxon>Methanohalobium</taxon>
    </lineage>
</organism>
<keyword evidence="6" id="KW-0808">Transferase</keyword>
<dbReference type="EMBL" id="CP002069">
    <property type="protein sequence ID" value="ADI72991.1"/>
    <property type="molecule type" value="Genomic_DNA"/>
</dbReference>
<dbReference type="Proteomes" id="UP000000391">
    <property type="component" value="Chromosome"/>
</dbReference>
<dbReference type="CDD" id="cd06223">
    <property type="entry name" value="PRTases_typeI"/>
    <property type="match status" value="1"/>
</dbReference>
<dbReference type="PANTHER" id="PTHR19278">
    <property type="entry name" value="OROTATE PHOSPHORIBOSYLTRANSFERASE"/>
    <property type="match status" value="1"/>
</dbReference>
<dbReference type="AlphaFoldDB" id="D7E5W9"/>
<dbReference type="RefSeq" id="WP_013193559.1">
    <property type="nucleotide sequence ID" value="NC_014253.1"/>
</dbReference>
<accession>D7E5W9</accession>
<dbReference type="STRING" id="644295.Metev_0059"/>
<dbReference type="HOGENOM" id="CLU_111001_0_0_2"/>
<dbReference type="GO" id="GO:0019856">
    <property type="term" value="P:pyrimidine nucleobase biosynthetic process"/>
    <property type="evidence" value="ECO:0007669"/>
    <property type="project" value="TreeGrafter"/>
</dbReference>
<keyword evidence="6" id="KW-0328">Glycosyltransferase</keyword>
<dbReference type="NCBIfam" id="NF002620">
    <property type="entry name" value="PRK02277.1"/>
    <property type="match status" value="1"/>
</dbReference>
<dbReference type="KEGG" id="mev:Metev_0059"/>
<name>D7E5W9_METEZ</name>
<protein>
    <recommendedName>
        <fullName evidence="4">Transcriptional regulator GfcR</fullName>
    </recommendedName>
</protein>
<evidence type="ECO:0000256" key="2">
    <source>
        <dbReference type="ARBA" id="ARBA00023125"/>
    </source>
</evidence>
<evidence type="ECO:0000256" key="3">
    <source>
        <dbReference type="ARBA" id="ARBA00023163"/>
    </source>
</evidence>
<keyword evidence="2 4" id="KW-0238">DNA-binding</keyword>
<dbReference type="InterPro" id="IPR022854">
    <property type="entry name" value="GfcR-like"/>
</dbReference>
<dbReference type="GO" id="GO:0003677">
    <property type="term" value="F:DNA binding"/>
    <property type="evidence" value="ECO:0007669"/>
    <property type="project" value="UniProtKB-UniRule"/>
</dbReference>
<keyword evidence="1 4" id="KW-0805">Transcription regulation</keyword>
<dbReference type="OrthoDB" id="68893at2157"/>
<gene>
    <name evidence="4" type="primary">gfcR</name>
    <name evidence="6" type="ordered locus">Metev_0059</name>
</gene>
<evidence type="ECO:0000313" key="7">
    <source>
        <dbReference type="Proteomes" id="UP000000391"/>
    </source>
</evidence>
<dbReference type="PANTHER" id="PTHR19278:SF41">
    <property type="entry name" value="PYRE-LIKE PROTEIN"/>
    <property type="match status" value="1"/>
</dbReference>
<evidence type="ECO:0000256" key="1">
    <source>
        <dbReference type="ARBA" id="ARBA00023015"/>
    </source>
</evidence>